<dbReference type="AlphaFoldDB" id="A0AA40G398"/>
<dbReference type="Proteomes" id="UP001177670">
    <property type="component" value="Unassembled WGS sequence"/>
</dbReference>
<evidence type="ECO:0000313" key="1">
    <source>
        <dbReference type="EMBL" id="KAK1130198.1"/>
    </source>
</evidence>
<accession>A0AA40G398</accession>
<comment type="caution">
    <text evidence="1">The sequence shown here is derived from an EMBL/GenBank/DDBJ whole genome shotgun (WGS) entry which is preliminary data.</text>
</comment>
<proteinExistence type="predicted"/>
<keyword evidence="2" id="KW-1185">Reference proteome</keyword>
<protein>
    <submittedName>
        <fullName evidence="1">Uncharacterized protein</fullName>
    </submittedName>
</protein>
<name>A0AA40G398_9HYME</name>
<evidence type="ECO:0000313" key="2">
    <source>
        <dbReference type="Proteomes" id="UP001177670"/>
    </source>
</evidence>
<feature type="non-terminal residue" evidence="1">
    <location>
        <position position="124"/>
    </location>
</feature>
<gene>
    <name evidence="1" type="ORF">K0M31_018338</name>
</gene>
<reference evidence="1" key="1">
    <citation type="submission" date="2021-10" db="EMBL/GenBank/DDBJ databases">
        <title>Melipona bicolor Genome sequencing and assembly.</title>
        <authorList>
            <person name="Araujo N.S."/>
            <person name="Arias M.C."/>
        </authorList>
    </citation>
    <scope>NUCLEOTIDE SEQUENCE</scope>
    <source>
        <strain evidence="1">USP_2M_L1-L4_2017</strain>
        <tissue evidence="1">Whole body</tissue>
    </source>
</reference>
<sequence>MAGWAAGAWLSRNKKIPSSLVAGTMIKGWGSCRERDRIVRGRVPSLCTHERRNSTTSLLLQIVILGPRIWLQTNLDAPAPTCLFAPLYVLAKNVLVGSLKETGKMLSCVMLFLLDAGLSEDEDR</sequence>
<dbReference type="EMBL" id="JAHYIQ010000007">
    <property type="protein sequence ID" value="KAK1130198.1"/>
    <property type="molecule type" value="Genomic_DNA"/>
</dbReference>
<organism evidence="1 2">
    <name type="scientific">Melipona bicolor</name>
    <dbReference type="NCBI Taxonomy" id="60889"/>
    <lineage>
        <taxon>Eukaryota</taxon>
        <taxon>Metazoa</taxon>
        <taxon>Ecdysozoa</taxon>
        <taxon>Arthropoda</taxon>
        <taxon>Hexapoda</taxon>
        <taxon>Insecta</taxon>
        <taxon>Pterygota</taxon>
        <taxon>Neoptera</taxon>
        <taxon>Endopterygota</taxon>
        <taxon>Hymenoptera</taxon>
        <taxon>Apocrita</taxon>
        <taxon>Aculeata</taxon>
        <taxon>Apoidea</taxon>
        <taxon>Anthophila</taxon>
        <taxon>Apidae</taxon>
        <taxon>Melipona</taxon>
    </lineage>
</organism>